<feature type="compositionally biased region" description="Basic and acidic residues" evidence="1">
    <location>
        <begin position="42"/>
        <end position="85"/>
    </location>
</feature>
<sequence length="107" mass="12551">MKKKLLILTMSLLVSTGMLAACNVDNNEMNEDPEDVNYDPVRYNDGDNDLDQRRNPNMDRDMDMDMDRNGDNDRDHIRQPGERDTPYNMDEEEPDLDEEPSEERRGQ</sequence>
<feature type="compositionally biased region" description="Acidic residues" evidence="1">
    <location>
        <begin position="89"/>
        <end position="101"/>
    </location>
</feature>
<dbReference type="EMBL" id="CP020772">
    <property type="protein sequence ID" value="ARI77987.1"/>
    <property type="molecule type" value="Genomic_DNA"/>
</dbReference>
<dbReference type="Proteomes" id="UP000192527">
    <property type="component" value="Chromosome"/>
</dbReference>
<feature type="region of interest" description="Disordered" evidence="1">
    <location>
        <begin position="26"/>
        <end position="107"/>
    </location>
</feature>
<dbReference type="RefSeq" id="WP_085030448.1">
    <property type="nucleotide sequence ID" value="NZ_CP020772.1"/>
</dbReference>
<feature type="signal peptide" evidence="2">
    <location>
        <begin position="1"/>
        <end position="20"/>
    </location>
</feature>
<dbReference type="STRING" id="402384.HM131_14510"/>
<feature type="chain" id="PRO_5038535458" evidence="2">
    <location>
        <begin position="21"/>
        <end position="107"/>
    </location>
</feature>
<name>A0A1W5ZXK5_9BACI</name>
<evidence type="ECO:0000313" key="3">
    <source>
        <dbReference type="EMBL" id="ARI77987.1"/>
    </source>
</evidence>
<dbReference type="KEGG" id="hmn:HM131_14510"/>
<reference evidence="3 4" key="1">
    <citation type="submission" date="2017-04" db="EMBL/GenBank/DDBJ databases">
        <title>The whole genome sequencing and assembly of Halobacillus mangrovi strain.</title>
        <authorList>
            <person name="Lee S.-J."/>
            <person name="Park M.-K."/>
            <person name="Kim J.-Y."/>
            <person name="Lee Y.-J."/>
            <person name="Yi H."/>
            <person name="Bahn Y.-S."/>
            <person name="Kim J.F."/>
            <person name="Lee D.-W."/>
        </authorList>
    </citation>
    <scope>NUCLEOTIDE SEQUENCE [LARGE SCALE GENOMIC DNA]</scope>
    <source>
        <strain evidence="3 4">KTB 131</strain>
    </source>
</reference>
<dbReference type="PROSITE" id="PS51257">
    <property type="entry name" value="PROKAR_LIPOPROTEIN"/>
    <property type="match status" value="1"/>
</dbReference>
<proteinExistence type="predicted"/>
<evidence type="ECO:0000256" key="2">
    <source>
        <dbReference type="SAM" id="SignalP"/>
    </source>
</evidence>
<organism evidence="3 4">
    <name type="scientific">Halobacillus mangrovi</name>
    <dbReference type="NCBI Taxonomy" id="402384"/>
    <lineage>
        <taxon>Bacteria</taxon>
        <taxon>Bacillati</taxon>
        <taxon>Bacillota</taxon>
        <taxon>Bacilli</taxon>
        <taxon>Bacillales</taxon>
        <taxon>Bacillaceae</taxon>
        <taxon>Halobacillus</taxon>
    </lineage>
</organism>
<evidence type="ECO:0000313" key="4">
    <source>
        <dbReference type="Proteomes" id="UP000192527"/>
    </source>
</evidence>
<accession>A0A1W5ZXK5</accession>
<gene>
    <name evidence="3" type="ORF">HM131_14510</name>
</gene>
<keyword evidence="2" id="KW-0732">Signal</keyword>
<feature type="compositionally biased region" description="Acidic residues" evidence="1">
    <location>
        <begin position="28"/>
        <end position="37"/>
    </location>
</feature>
<dbReference type="AlphaFoldDB" id="A0A1W5ZXK5"/>
<dbReference type="OrthoDB" id="2940667at2"/>
<evidence type="ECO:0000256" key="1">
    <source>
        <dbReference type="SAM" id="MobiDB-lite"/>
    </source>
</evidence>
<protein>
    <submittedName>
        <fullName evidence="3">Uncharacterized protein</fullName>
    </submittedName>
</protein>
<keyword evidence="4" id="KW-1185">Reference proteome</keyword>